<dbReference type="OrthoDB" id="10018191at2759"/>
<dbReference type="Proteomes" id="UP000070133">
    <property type="component" value="Unassembled WGS sequence"/>
</dbReference>
<reference evidence="1 2" key="1">
    <citation type="submission" date="2015-07" db="EMBL/GenBank/DDBJ databases">
        <title>Comparative genomics of the Sigatoka disease complex on banana suggests a link between parallel evolutionary changes in Pseudocercospora fijiensis and Pseudocercospora eumusae and increased virulence on the banana host.</title>
        <authorList>
            <person name="Chang T.-C."/>
            <person name="Salvucci A."/>
            <person name="Crous P.W."/>
            <person name="Stergiopoulos I."/>
        </authorList>
    </citation>
    <scope>NUCLEOTIDE SEQUENCE [LARGE SCALE GENOMIC DNA]</scope>
    <source>
        <strain evidence="1 2">CBS 114824</strain>
    </source>
</reference>
<evidence type="ECO:0000313" key="2">
    <source>
        <dbReference type="Proteomes" id="UP000070133"/>
    </source>
</evidence>
<name>A0A139HXK9_9PEZI</name>
<comment type="caution">
    <text evidence="1">The sequence shown here is derived from an EMBL/GenBank/DDBJ whole genome shotgun (WGS) entry which is preliminary data.</text>
</comment>
<accession>A0A139HXK9</accession>
<gene>
    <name evidence="1" type="ORF">AC578_2324</name>
</gene>
<sequence>MAGPGIDICHSSTRYRVFDMRHHNFCDAQNGSSVHVYSAAVASRRIHLPSCIASNEGIFLHVAQRSRYARPCRRSTIANRKRIDANDRRLNHLEMPKGPIAARSVAETSLCVLTKKAGMYRVAFADRLDIMTTMSAELQINMMMSVARESNCMRPPRSVISRPAFGRSTLSSSRLILADAVAFLS</sequence>
<keyword evidence="2" id="KW-1185">Reference proteome</keyword>
<evidence type="ECO:0000313" key="1">
    <source>
        <dbReference type="EMBL" id="KXT07210.1"/>
    </source>
</evidence>
<organism evidence="1 2">
    <name type="scientific">Pseudocercospora eumusae</name>
    <dbReference type="NCBI Taxonomy" id="321146"/>
    <lineage>
        <taxon>Eukaryota</taxon>
        <taxon>Fungi</taxon>
        <taxon>Dikarya</taxon>
        <taxon>Ascomycota</taxon>
        <taxon>Pezizomycotina</taxon>
        <taxon>Dothideomycetes</taxon>
        <taxon>Dothideomycetidae</taxon>
        <taxon>Mycosphaerellales</taxon>
        <taxon>Mycosphaerellaceae</taxon>
        <taxon>Pseudocercospora</taxon>
    </lineage>
</organism>
<protein>
    <submittedName>
        <fullName evidence="1">Uncharacterized protein</fullName>
    </submittedName>
</protein>
<dbReference type="AlphaFoldDB" id="A0A139HXK9"/>
<dbReference type="EMBL" id="LFZN01000003">
    <property type="protein sequence ID" value="KXT07210.1"/>
    <property type="molecule type" value="Genomic_DNA"/>
</dbReference>
<proteinExistence type="predicted"/>